<name>A0A3P7NYD4_9FIRM</name>
<protein>
    <submittedName>
        <fullName evidence="1">Uncharacterized protein</fullName>
    </submittedName>
</protein>
<dbReference type="AlphaFoldDB" id="A0A3P7NYD4"/>
<dbReference type="Gene3D" id="3.40.50.300">
    <property type="entry name" value="P-loop containing nucleotide triphosphate hydrolases"/>
    <property type="match status" value="1"/>
</dbReference>
<evidence type="ECO:0000313" key="1">
    <source>
        <dbReference type="EMBL" id="VDN48224.1"/>
    </source>
</evidence>
<dbReference type="KEGG" id="cbar:PATL70BA_2331"/>
<dbReference type="Pfam" id="PF05673">
    <property type="entry name" value="DUF815"/>
    <property type="match status" value="1"/>
</dbReference>
<gene>
    <name evidence="1" type="ORF">PATL70BA_2331</name>
</gene>
<reference evidence="1 2" key="1">
    <citation type="submission" date="2018-09" db="EMBL/GenBank/DDBJ databases">
        <authorList>
            <person name="Postec A."/>
        </authorList>
    </citation>
    <scope>NUCLEOTIDE SEQUENCE [LARGE SCALE GENOMIC DNA]</scope>
    <source>
        <strain evidence="1">70B-A</strain>
    </source>
</reference>
<proteinExistence type="predicted"/>
<dbReference type="PANTHER" id="PTHR42935:SF1">
    <property type="entry name" value="SLR0930 PROTEIN"/>
    <property type="match status" value="1"/>
</dbReference>
<dbReference type="SUPFAM" id="SSF52540">
    <property type="entry name" value="P-loop containing nucleoside triphosphate hydrolases"/>
    <property type="match status" value="2"/>
</dbReference>
<sequence>MSHQLKNLVIYSSLERDSIVCNYYNLITKEDYNERQRSYFNLVKDLVQCGNTLMEHIMLLMIESENHILTKLIDEDYRLTEFDYACIKNDLMIINWLVHYNVDQAIQDIDNQHGLLTFLLDNTSQHHQVKNYLDYFMLVRDRPIFHQQCDDFVTMMKSQGTGRFSSHTAYYMTVNNTIKPIEKFEPLKWSLIYDYDIQKERLRKNTEAFVKSKFYHHALLVGASGTGKSSSIKAIVDLYKDRRLRLIQLHKGQLSQLPALIEEIKTSNLKFIIFMDDLSFEVNEDEYKFLKSFIEGGVLNETKNVAFYVTSNRMHLIKEVRSDREGEIHIQDFIHEMTSLSDRFGLYLTFESLSQKAYLEMVFKMIQEDQLDYDRDWVEIEAKKWSIRQGGMSGRVANQFVKQLHMIGEDL</sequence>
<dbReference type="InterPro" id="IPR008533">
    <property type="entry name" value="DUF815"/>
</dbReference>
<dbReference type="PANTHER" id="PTHR42935">
    <property type="entry name" value="SLR0930 PROTEIN"/>
    <property type="match status" value="1"/>
</dbReference>
<dbReference type="InterPro" id="IPR027417">
    <property type="entry name" value="P-loop_NTPase"/>
</dbReference>
<keyword evidence="2" id="KW-1185">Reference proteome</keyword>
<dbReference type="EMBL" id="LR130778">
    <property type="protein sequence ID" value="VDN48224.1"/>
    <property type="molecule type" value="Genomic_DNA"/>
</dbReference>
<accession>A0A3P7NYD4</accession>
<dbReference type="RefSeq" id="WP_125137392.1">
    <property type="nucleotide sequence ID" value="NZ_LR130778.1"/>
</dbReference>
<dbReference type="Proteomes" id="UP000279029">
    <property type="component" value="Chromosome"/>
</dbReference>
<organism evidence="1 2">
    <name type="scientific">Petrocella atlantisensis</name>
    <dbReference type="NCBI Taxonomy" id="2173034"/>
    <lineage>
        <taxon>Bacteria</taxon>
        <taxon>Bacillati</taxon>
        <taxon>Bacillota</taxon>
        <taxon>Clostridia</taxon>
        <taxon>Lachnospirales</taxon>
        <taxon>Vallitaleaceae</taxon>
        <taxon>Petrocella</taxon>
    </lineage>
</organism>
<evidence type="ECO:0000313" key="2">
    <source>
        <dbReference type="Proteomes" id="UP000279029"/>
    </source>
</evidence>
<dbReference type="OrthoDB" id="9812140at2"/>